<reference evidence="1" key="1">
    <citation type="submission" date="2022-03" db="EMBL/GenBank/DDBJ databases">
        <authorList>
            <person name="Tunstrom K."/>
        </authorList>
    </citation>
    <scope>NUCLEOTIDE SEQUENCE</scope>
</reference>
<name>A0AAU9TWF5_EUPED</name>
<sequence>MISKNVRLEDTQVHVLEIRKTINLLDIVALQYNLDGMIRYKTNFQQEYQELPRRPNKNKVQNSHVPLYESPLPIEFTKFIHLQEMRPLIHRDYHPFYDYLNHNCTNPSNCSHILSI</sequence>
<comment type="caution">
    <text evidence="1">The sequence shown here is derived from an EMBL/GenBank/DDBJ whole genome shotgun (WGS) entry which is preliminary data.</text>
</comment>
<dbReference type="AlphaFoldDB" id="A0AAU9TWF5"/>
<accession>A0AAU9TWF5</accession>
<protein>
    <submittedName>
        <fullName evidence="1">Uncharacterized protein</fullName>
    </submittedName>
</protein>
<keyword evidence="2" id="KW-1185">Reference proteome</keyword>
<dbReference type="Proteomes" id="UP001153954">
    <property type="component" value="Unassembled WGS sequence"/>
</dbReference>
<evidence type="ECO:0000313" key="1">
    <source>
        <dbReference type="EMBL" id="CAH2088880.1"/>
    </source>
</evidence>
<gene>
    <name evidence="1" type="ORF">EEDITHA_LOCUS4995</name>
</gene>
<proteinExistence type="predicted"/>
<evidence type="ECO:0000313" key="2">
    <source>
        <dbReference type="Proteomes" id="UP001153954"/>
    </source>
</evidence>
<organism evidence="1 2">
    <name type="scientific">Euphydryas editha</name>
    <name type="common">Edith's checkerspot</name>
    <dbReference type="NCBI Taxonomy" id="104508"/>
    <lineage>
        <taxon>Eukaryota</taxon>
        <taxon>Metazoa</taxon>
        <taxon>Ecdysozoa</taxon>
        <taxon>Arthropoda</taxon>
        <taxon>Hexapoda</taxon>
        <taxon>Insecta</taxon>
        <taxon>Pterygota</taxon>
        <taxon>Neoptera</taxon>
        <taxon>Endopterygota</taxon>
        <taxon>Lepidoptera</taxon>
        <taxon>Glossata</taxon>
        <taxon>Ditrysia</taxon>
        <taxon>Papilionoidea</taxon>
        <taxon>Nymphalidae</taxon>
        <taxon>Nymphalinae</taxon>
        <taxon>Euphydryas</taxon>
    </lineage>
</organism>
<dbReference type="EMBL" id="CAKOGL010000007">
    <property type="protein sequence ID" value="CAH2088880.1"/>
    <property type="molecule type" value="Genomic_DNA"/>
</dbReference>